<name>A0A367J4F1_RHIAZ</name>
<reference evidence="1 2" key="1">
    <citation type="journal article" date="2018" name="G3 (Bethesda)">
        <title>Phylogenetic and Phylogenomic Definition of Rhizopus Species.</title>
        <authorList>
            <person name="Gryganskyi A.P."/>
            <person name="Golan J."/>
            <person name="Dolatabadi S."/>
            <person name="Mondo S."/>
            <person name="Robb S."/>
            <person name="Idnurm A."/>
            <person name="Muszewska A."/>
            <person name="Steczkiewicz K."/>
            <person name="Masonjones S."/>
            <person name="Liao H.L."/>
            <person name="Gajdeczka M.T."/>
            <person name="Anike F."/>
            <person name="Vuek A."/>
            <person name="Anishchenko I.M."/>
            <person name="Voigt K."/>
            <person name="de Hoog G.S."/>
            <person name="Smith M.E."/>
            <person name="Heitman J."/>
            <person name="Vilgalys R."/>
            <person name="Stajich J.E."/>
        </authorList>
    </citation>
    <scope>NUCLEOTIDE SEQUENCE [LARGE SCALE GENOMIC DNA]</scope>
    <source>
        <strain evidence="1 2">CBS 357.93</strain>
    </source>
</reference>
<evidence type="ECO:0000313" key="1">
    <source>
        <dbReference type="EMBL" id="RCH84808.1"/>
    </source>
</evidence>
<sequence>MSFLLEKLHVLPVRKLKFSTKVYYDQNDETLVRNLKKKFGLDAILVLGNWSAPNAKFHEPTRNKGLIRMLKKNGLTVHLIDEFKTFSKCSNCEDDLETFKTVINPHPYRRVDMLTVKCHGLLRYMIVVIVTIEFVMTITTELLGVKTPNVLPINLEENYGTETLPWS</sequence>
<evidence type="ECO:0000313" key="2">
    <source>
        <dbReference type="Proteomes" id="UP000252139"/>
    </source>
</evidence>
<organism evidence="1 2">
    <name type="scientific">Rhizopus azygosporus</name>
    <name type="common">Rhizopus microsporus var. azygosporus</name>
    <dbReference type="NCBI Taxonomy" id="86630"/>
    <lineage>
        <taxon>Eukaryota</taxon>
        <taxon>Fungi</taxon>
        <taxon>Fungi incertae sedis</taxon>
        <taxon>Mucoromycota</taxon>
        <taxon>Mucoromycotina</taxon>
        <taxon>Mucoromycetes</taxon>
        <taxon>Mucorales</taxon>
        <taxon>Mucorineae</taxon>
        <taxon>Rhizopodaceae</taxon>
        <taxon>Rhizopus</taxon>
    </lineage>
</organism>
<proteinExistence type="predicted"/>
<gene>
    <name evidence="1" type="ORF">CU097_002788</name>
</gene>
<dbReference type="EMBL" id="PJQL01002262">
    <property type="protein sequence ID" value="RCH84808.1"/>
    <property type="molecule type" value="Genomic_DNA"/>
</dbReference>
<dbReference type="OrthoDB" id="2210431at2759"/>
<keyword evidence="2" id="KW-1185">Reference proteome</keyword>
<dbReference type="AlphaFoldDB" id="A0A367J4F1"/>
<accession>A0A367J4F1</accession>
<comment type="caution">
    <text evidence="1">The sequence shown here is derived from an EMBL/GenBank/DDBJ whole genome shotgun (WGS) entry which is preliminary data.</text>
</comment>
<dbReference type="Proteomes" id="UP000252139">
    <property type="component" value="Unassembled WGS sequence"/>
</dbReference>
<protein>
    <submittedName>
        <fullName evidence="1">Uncharacterized protein</fullName>
    </submittedName>
</protein>